<dbReference type="SUPFAM" id="SSF89009">
    <property type="entry name" value="GAT-like domain"/>
    <property type="match status" value="1"/>
</dbReference>
<dbReference type="InterPro" id="IPR014712">
    <property type="entry name" value="ANTH_dom_sf"/>
</dbReference>
<evidence type="ECO:0000259" key="2">
    <source>
        <dbReference type="PROSITE" id="PS50942"/>
    </source>
</evidence>
<organism evidence="3 4">
    <name type="scientific">Protopolystoma xenopodis</name>
    <dbReference type="NCBI Taxonomy" id="117903"/>
    <lineage>
        <taxon>Eukaryota</taxon>
        <taxon>Metazoa</taxon>
        <taxon>Spiralia</taxon>
        <taxon>Lophotrochozoa</taxon>
        <taxon>Platyhelminthes</taxon>
        <taxon>Monogenea</taxon>
        <taxon>Polyopisthocotylea</taxon>
        <taxon>Polystomatidea</taxon>
        <taxon>Polystomatidae</taxon>
        <taxon>Protopolystoma</taxon>
    </lineage>
</organism>
<dbReference type="GO" id="GO:0032050">
    <property type="term" value="F:clathrin heavy chain binding"/>
    <property type="evidence" value="ECO:0007669"/>
    <property type="project" value="TreeGrafter"/>
</dbReference>
<dbReference type="GO" id="GO:0072583">
    <property type="term" value="P:clathrin-dependent endocytosis"/>
    <property type="evidence" value="ECO:0007669"/>
    <property type="project" value="InterPro"/>
</dbReference>
<protein>
    <recommendedName>
        <fullName evidence="2">ENTH domain-containing protein</fullName>
    </recommendedName>
</protein>
<dbReference type="Gene3D" id="1.25.40.90">
    <property type="match status" value="1"/>
</dbReference>
<comment type="caution">
    <text evidence="3">The sequence shown here is derived from an EMBL/GenBank/DDBJ whole genome shotgun (WGS) entry which is preliminary data.</text>
</comment>
<evidence type="ECO:0000313" key="3">
    <source>
        <dbReference type="EMBL" id="VEL28600.1"/>
    </source>
</evidence>
<dbReference type="InterPro" id="IPR008942">
    <property type="entry name" value="ENTH_VHS"/>
</dbReference>
<dbReference type="InterPro" id="IPR011417">
    <property type="entry name" value="ANTH_dom"/>
</dbReference>
<comment type="similarity">
    <text evidence="1">Belongs to the PICALM/SNAP91 family.</text>
</comment>
<reference evidence="3" key="1">
    <citation type="submission" date="2018-11" db="EMBL/GenBank/DDBJ databases">
        <authorList>
            <consortium name="Pathogen Informatics"/>
        </authorList>
    </citation>
    <scope>NUCLEOTIDE SEQUENCE</scope>
</reference>
<dbReference type="GO" id="GO:0000149">
    <property type="term" value="F:SNARE binding"/>
    <property type="evidence" value="ECO:0007669"/>
    <property type="project" value="TreeGrafter"/>
</dbReference>
<gene>
    <name evidence="3" type="ORF">PXEA_LOCUS22040</name>
</gene>
<dbReference type="AlphaFoldDB" id="A0A3S5AUA2"/>
<evidence type="ECO:0000313" key="4">
    <source>
        <dbReference type="Proteomes" id="UP000784294"/>
    </source>
</evidence>
<sequence length="166" mass="18741">MNVSVPLLVGLLIERVQEKNWVIVMKSLVTIHNLMNFGNEKVSQYLASMNCPINLPNFNDKSSAQSYEMSLYIRKYSCYLHEKTASYRAMAFDFCKVKRGKADGVLRTMPVEKLLCALPVLEQQINVLLAFDASTRDLNNQIINASLGIGDRNSLGLQPMFGIFML</sequence>
<dbReference type="SMART" id="SM00273">
    <property type="entry name" value="ENTH"/>
    <property type="match status" value="1"/>
</dbReference>
<dbReference type="Gene3D" id="1.20.58.150">
    <property type="entry name" value="ANTH domain"/>
    <property type="match status" value="1"/>
</dbReference>
<dbReference type="PROSITE" id="PS50942">
    <property type="entry name" value="ENTH"/>
    <property type="match status" value="1"/>
</dbReference>
<dbReference type="SUPFAM" id="SSF48464">
    <property type="entry name" value="ENTH/VHS domain"/>
    <property type="match status" value="1"/>
</dbReference>
<dbReference type="GO" id="GO:0030136">
    <property type="term" value="C:clathrin-coated vesicle"/>
    <property type="evidence" value="ECO:0007669"/>
    <property type="project" value="InterPro"/>
</dbReference>
<dbReference type="GO" id="GO:0005905">
    <property type="term" value="C:clathrin-coated pit"/>
    <property type="evidence" value="ECO:0007669"/>
    <property type="project" value="TreeGrafter"/>
</dbReference>
<dbReference type="GO" id="GO:0048268">
    <property type="term" value="P:clathrin coat assembly"/>
    <property type="evidence" value="ECO:0007669"/>
    <property type="project" value="InterPro"/>
</dbReference>
<name>A0A3S5AUA2_9PLAT</name>
<dbReference type="OrthoDB" id="44015at2759"/>
<accession>A0A3S5AUA2</accession>
<dbReference type="InterPro" id="IPR013809">
    <property type="entry name" value="ENTH"/>
</dbReference>
<proteinExistence type="inferred from homology"/>
<evidence type="ECO:0000256" key="1">
    <source>
        <dbReference type="ARBA" id="ARBA00008011"/>
    </source>
</evidence>
<dbReference type="Pfam" id="PF07651">
    <property type="entry name" value="ANTH"/>
    <property type="match status" value="1"/>
</dbReference>
<keyword evidence="4" id="KW-1185">Reference proteome</keyword>
<dbReference type="Proteomes" id="UP000784294">
    <property type="component" value="Unassembled WGS sequence"/>
</dbReference>
<feature type="domain" description="ENTH" evidence="2">
    <location>
        <begin position="1"/>
        <end position="94"/>
    </location>
</feature>
<dbReference type="InterPro" id="IPR045192">
    <property type="entry name" value="AP180-like"/>
</dbReference>
<dbReference type="GO" id="GO:0005546">
    <property type="term" value="F:phosphatidylinositol-4,5-bisphosphate binding"/>
    <property type="evidence" value="ECO:0007669"/>
    <property type="project" value="TreeGrafter"/>
</dbReference>
<dbReference type="EMBL" id="CAAALY010096278">
    <property type="protein sequence ID" value="VEL28600.1"/>
    <property type="molecule type" value="Genomic_DNA"/>
</dbReference>
<dbReference type="PANTHER" id="PTHR22951">
    <property type="entry name" value="CLATHRIN ASSEMBLY PROTEIN"/>
    <property type="match status" value="1"/>
</dbReference>
<dbReference type="PANTHER" id="PTHR22951:SF5">
    <property type="entry name" value="PHOSPHATIDYLINOSITOL-BINDING CLATHRIN ASSEMBLY PROTEIN LAP"/>
    <property type="match status" value="1"/>
</dbReference>
<dbReference type="GO" id="GO:0098894">
    <property type="term" value="C:extrinsic component of presynaptic endocytic zone membrane"/>
    <property type="evidence" value="ECO:0007669"/>
    <property type="project" value="TreeGrafter"/>
</dbReference>
<dbReference type="GO" id="GO:0005545">
    <property type="term" value="F:1-phosphatidylinositol binding"/>
    <property type="evidence" value="ECO:0007669"/>
    <property type="project" value="InterPro"/>
</dbReference>
<dbReference type="GO" id="GO:0016185">
    <property type="term" value="P:synaptic vesicle budding from presynaptic endocytic zone membrane"/>
    <property type="evidence" value="ECO:0007669"/>
    <property type="project" value="TreeGrafter"/>
</dbReference>
<dbReference type="GO" id="GO:0008021">
    <property type="term" value="C:synaptic vesicle"/>
    <property type="evidence" value="ECO:0007669"/>
    <property type="project" value="TreeGrafter"/>
</dbReference>